<sequence>MLRYTRSIRTGAFTAQSRVRSYRIKRTPLDSISHIPGILNKTIADTNEPEKTLVLKGETPEEVERNLISSKKFQEINPIDTIQETFIQYLKFFNGNKFKKSSKNLSNLTKSLESKESNSISKIRAIFDYLLEECDLEIKRSSTTSPSQVFDEEEKYGDDLEESIMNEIFQSAQEQTKSLEGSIGLKSTSFLLEILKSFNERYNDVIKPKQSVTEMITFDQLAQAFEVVKLIPNEQIKQKGIYLVGNLLYGTGKVRLDPINESFYIESLLTFGHYKKAYNLFITNKDKVHERWWNELGLMITLRSNHLRNFKKLLGETDVKYPTTYSYLSPRVIKLGVRKYLSVGNITEADALTDRFIKLVEKIGMTRMNDQQTGSVTNFQNEEYATQFLNEIEKPTNHDYISIIDFHLYKKNISKAAQLISKYTEVPETTQEDVTFLILKTKLNMLKDFEKLRNIFAQNKGYVVPTSNIKMLEEAFENVVEKYNTDNPIFNDLLFDNVSALTKSVILTDFVENFVTQQCSGQWMKLDSVSRSKKFNGLLNILLGVGQEEKAYSILKKLEEALVKSKEDPNLLYNQFYSEVNAYHYAKFVEFYSLQIQNIKSQKVSLFDKKECKQKVKVLLERMQESEVIPNAVFLREILVFYDRSYDLNSCFEIINPLLDSKKEVSSEAALSASDPSHFYSRRIITKPLYYEIWSVYCHYYHILQNNSKIISKKSSIVKNLIKKQIKVHPSVHPRTLLQIMINDGEILPDKAFYKLIISTLMKSADLEAVPAVLTILSKKHDLDIDLDLSLYILKGLRRQYLRNISNTSKNAYDYKNRKMELMNNELLLKRIPQGMNQDAILSNLIMEILMFIKWKENVDYCSFMMVEDAFREFGIEPILLKGLIENVNKLKIKV</sequence>
<gene>
    <name evidence="1" type="ORF">SU7_2535</name>
</gene>
<accession>J8LK20</accession>
<protein>
    <submittedName>
        <fullName evidence="1">Sov1p</fullName>
    </submittedName>
</protein>
<dbReference type="AlphaFoldDB" id="J8LK20"/>
<comment type="caution">
    <text evidence="1">The sequence shown here is derived from an EMBL/GenBank/DDBJ whole genome shotgun (WGS) entry which is preliminary data.</text>
</comment>
<reference evidence="1 2" key="1">
    <citation type="journal article" date="2013" name="BMC Genomics">
        <title>High quality de novo sequencing and assembly of the Saccharomyces arboricolus genome.</title>
        <authorList>
            <person name="Liti G."/>
            <person name="Nguyen Ba A.N."/>
            <person name="Blythe M."/>
            <person name="Mueller C.A."/>
            <person name="Bergstroem A."/>
            <person name="Cubillos F.A."/>
            <person name="Dafhnis-Calas F."/>
            <person name="Khoshraftar S."/>
            <person name="Malla S."/>
            <person name="Mehta N."/>
            <person name="Siow C.C."/>
            <person name="Warringer J."/>
            <person name="Moses A.M."/>
            <person name="Louis E.J."/>
            <person name="Nieduszynski C.A."/>
        </authorList>
    </citation>
    <scope>NUCLEOTIDE SEQUENCE [LARGE SCALE GENOMIC DNA]</scope>
    <source>
        <strain evidence="2">H-6 / AS 2.3317 / CBS 10644</strain>
    </source>
</reference>
<name>J8LK20_SACAR</name>
<proteinExistence type="predicted"/>
<dbReference type="HOGENOM" id="CLU_327620_0_0_1"/>
<dbReference type="Proteomes" id="UP000006968">
    <property type="component" value="Chromosome XIII"/>
</dbReference>
<evidence type="ECO:0000313" key="2">
    <source>
        <dbReference type="Proteomes" id="UP000006968"/>
    </source>
</evidence>
<dbReference type="EMBL" id="ALIE01000150">
    <property type="protein sequence ID" value="EJS42412.1"/>
    <property type="molecule type" value="Genomic_DNA"/>
</dbReference>
<keyword evidence="2" id="KW-1185">Reference proteome</keyword>
<organism evidence="1 2">
    <name type="scientific">Saccharomyces arboricola (strain H-6 / AS 2.3317 / CBS 10644)</name>
    <name type="common">Yeast</name>
    <dbReference type="NCBI Taxonomy" id="1160507"/>
    <lineage>
        <taxon>Eukaryota</taxon>
        <taxon>Fungi</taxon>
        <taxon>Dikarya</taxon>
        <taxon>Ascomycota</taxon>
        <taxon>Saccharomycotina</taxon>
        <taxon>Saccharomycetes</taxon>
        <taxon>Saccharomycetales</taxon>
        <taxon>Saccharomycetaceae</taxon>
        <taxon>Saccharomyces</taxon>
    </lineage>
</organism>
<evidence type="ECO:0000313" key="1">
    <source>
        <dbReference type="EMBL" id="EJS42412.1"/>
    </source>
</evidence>
<dbReference type="OrthoDB" id="185373at2759"/>